<keyword evidence="2" id="KW-0539">Nucleus</keyword>
<dbReference type="PANTHER" id="PTHR48268:SF2">
    <property type="entry name" value="PROTEIN KNATM"/>
    <property type="match status" value="1"/>
</dbReference>
<evidence type="ECO:0000259" key="5">
    <source>
        <dbReference type="SMART" id="SM01256"/>
    </source>
</evidence>
<evidence type="ECO:0000259" key="4">
    <source>
        <dbReference type="SMART" id="SM01255"/>
    </source>
</evidence>
<dbReference type="Pfam" id="PF03790">
    <property type="entry name" value="KNOX1"/>
    <property type="match status" value="1"/>
</dbReference>
<dbReference type="EMBL" id="GHES01046830">
    <property type="protein sequence ID" value="MPA77389.1"/>
    <property type="molecule type" value="Transcribed_RNA"/>
</dbReference>
<dbReference type="Pfam" id="PF03791">
    <property type="entry name" value="KNOX2"/>
    <property type="match status" value="1"/>
</dbReference>
<evidence type="ECO:0000256" key="3">
    <source>
        <dbReference type="SAM" id="MobiDB-lite"/>
    </source>
</evidence>
<feature type="domain" description="KNOX2" evidence="5">
    <location>
        <begin position="72"/>
        <end position="123"/>
    </location>
</feature>
<accession>A0A5B7C8C5</accession>
<name>A0A5B7C8C5_DAVIN</name>
<dbReference type="AlphaFoldDB" id="A0A5B7C8C5"/>
<protein>
    <recommendedName>
        <fullName evidence="7">Homeobox protein knotted-1-like 1</fullName>
    </recommendedName>
</protein>
<dbReference type="GO" id="GO:0003677">
    <property type="term" value="F:DNA binding"/>
    <property type="evidence" value="ECO:0007669"/>
    <property type="project" value="InterPro"/>
</dbReference>
<gene>
    <name evidence="6" type="ORF">Din_046830</name>
</gene>
<reference evidence="6" key="1">
    <citation type="submission" date="2019-08" db="EMBL/GenBank/DDBJ databases">
        <title>Reference gene set and small RNA set construction with multiple tissues from Davidia involucrata Baill.</title>
        <authorList>
            <person name="Yang H."/>
            <person name="Zhou C."/>
            <person name="Li G."/>
            <person name="Wang J."/>
            <person name="Gao P."/>
            <person name="Wang M."/>
            <person name="Wang R."/>
            <person name="Zhao Y."/>
        </authorList>
    </citation>
    <scope>NUCLEOTIDE SEQUENCE</scope>
    <source>
        <tissue evidence="6">Mixed with DoveR01_LX</tissue>
    </source>
</reference>
<evidence type="ECO:0000313" key="6">
    <source>
        <dbReference type="EMBL" id="MPA77389.1"/>
    </source>
</evidence>
<dbReference type="InterPro" id="IPR005540">
    <property type="entry name" value="KNOX1"/>
</dbReference>
<sequence>MEGNCPEDDSLRFGGEEAEEEEDEELLKKRISDHPLYGLLIETHLNCLKVCFRDIEEVGTTTALNQADHTKLNATIPTSSELDNFMEVYCIALEKLKEVMEKPVQETATFISAMYVQLNELSVNPKPSSPLELENSHELKT</sequence>
<evidence type="ECO:0000256" key="2">
    <source>
        <dbReference type="ARBA" id="ARBA00023242"/>
    </source>
</evidence>
<comment type="subcellular location">
    <subcellularLocation>
        <location evidence="1">Nucleus</location>
    </subcellularLocation>
</comment>
<dbReference type="GO" id="GO:0005634">
    <property type="term" value="C:nucleus"/>
    <property type="evidence" value="ECO:0007669"/>
    <property type="project" value="UniProtKB-SubCell"/>
</dbReference>
<dbReference type="SMART" id="SM01255">
    <property type="entry name" value="KNOX1"/>
    <property type="match status" value="1"/>
</dbReference>
<dbReference type="InterPro" id="IPR053363">
    <property type="entry name" value="Leaf_patterning_domain"/>
</dbReference>
<dbReference type="PANTHER" id="PTHR48268">
    <property type="entry name" value="HOMEOBOX PROTEIN KNOTTED-1-LIKE 6 ISOFORM X1"/>
    <property type="match status" value="1"/>
</dbReference>
<evidence type="ECO:0008006" key="7">
    <source>
        <dbReference type="Google" id="ProtNLM"/>
    </source>
</evidence>
<dbReference type="SMART" id="SM01256">
    <property type="entry name" value="KNOX2"/>
    <property type="match status" value="1"/>
</dbReference>
<feature type="domain" description="KNOX1" evidence="4">
    <location>
        <begin position="25"/>
        <end position="67"/>
    </location>
</feature>
<feature type="region of interest" description="Disordered" evidence="3">
    <location>
        <begin position="1"/>
        <end position="21"/>
    </location>
</feature>
<proteinExistence type="predicted"/>
<organism evidence="6">
    <name type="scientific">Davidia involucrata</name>
    <name type="common">Dove tree</name>
    <dbReference type="NCBI Taxonomy" id="16924"/>
    <lineage>
        <taxon>Eukaryota</taxon>
        <taxon>Viridiplantae</taxon>
        <taxon>Streptophyta</taxon>
        <taxon>Embryophyta</taxon>
        <taxon>Tracheophyta</taxon>
        <taxon>Spermatophyta</taxon>
        <taxon>Magnoliopsida</taxon>
        <taxon>eudicotyledons</taxon>
        <taxon>Gunneridae</taxon>
        <taxon>Pentapetalae</taxon>
        <taxon>asterids</taxon>
        <taxon>Cornales</taxon>
        <taxon>Nyssaceae</taxon>
        <taxon>Davidia</taxon>
    </lineage>
</organism>
<dbReference type="InterPro" id="IPR005541">
    <property type="entry name" value="KNOX2"/>
</dbReference>
<evidence type="ECO:0000256" key="1">
    <source>
        <dbReference type="ARBA" id="ARBA00004123"/>
    </source>
</evidence>